<feature type="non-terminal residue" evidence="1">
    <location>
        <position position="1"/>
    </location>
</feature>
<reference evidence="1 2" key="1">
    <citation type="submission" date="2020-02" db="EMBL/GenBank/DDBJ databases">
        <title>Draft genome sequence of Haematococcus lacustris strain NIES-144.</title>
        <authorList>
            <person name="Morimoto D."/>
            <person name="Nakagawa S."/>
            <person name="Yoshida T."/>
            <person name="Sawayama S."/>
        </authorList>
    </citation>
    <scope>NUCLEOTIDE SEQUENCE [LARGE SCALE GENOMIC DNA]</scope>
    <source>
        <strain evidence="1 2">NIES-144</strain>
    </source>
</reference>
<dbReference type="AlphaFoldDB" id="A0A699Z7L0"/>
<organism evidence="1 2">
    <name type="scientific">Haematococcus lacustris</name>
    <name type="common">Green alga</name>
    <name type="synonym">Haematococcus pluvialis</name>
    <dbReference type="NCBI Taxonomy" id="44745"/>
    <lineage>
        <taxon>Eukaryota</taxon>
        <taxon>Viridiplantae</taxon>
        <taxon>Chlorophyta</taxon>
        <taxon>core chlorophytes</taxon>
        <taxon>Chlorophyceae</taxon>
        <taxon>CS clade</taxon>
        <taxon>Chlamydomonadales</taxon>
        <taxon>Haematococcaceae</taxon>
        <taxon>Haematococcus</taxon>
    </lineage>
</organism>
<gene>
    <name evidence="1" type="ORF">HaLaN_11359</name>
</gene>
<protein>
    <submittedName>
        <fullName evidence="1">PDZ_3 domain-containing protein</fullName>
    </submittedName>
</protein>
<dbReference type="Proteomes" id="UP000485058">
    <property type="component" value="Unassembled WGS sequence"/>
</dbReference>
<dbReference type="EMBL" id="BLLF01000816">
    <property type="protein sequence ID" value="GFH15179.1"/>
    <property type="molecule type" value="Genomic_DNA"/>
</dbReference>
<keyword evidence="2" id="KW-1185">Reference proteome</keyword>
<name>A0A699Z7L0_HAELA</name>
<evidence type="ECO:0000313" key="2">
    <source>
        <dbReference type="Proteomes" id="UP000485058"/>
    </source>
</evidence>
<evidence type="ECO:0000313" key="1">
    <source>
        <dbReference type="EMBL" id="GFH15179.1"/>
    </source>
</evidence>
<sequence>YSHLVRSMHVGDRLDLVILRQGERMEVSYNVGVKDYLVPLVHSVDCQPTYFIVGACS</sequence>
<proteinExistence type="predicted"/>
<comment type="caution">
    <text evidence="1">The sequence shown here is derived from an EMBL/GenBank/DDBJ whole genome shotgun (WGS) entry which is preliminary data.</text>
</comment>
<accession>A0A699Z7L0</accession>